<proteinExistence type="predicted"/>
<protein>
    <submittedName>
        <fullName evidence="1">Uncharacterized protein</fullName>
    </submittedName>
</protein>
<organism evidence="1">
    <name type="scientific">uncultured marine virus</name>
    <dbReference type="NCBI Taxonomy" id="186617"/>
    <lineage>
        <taxon>Viruses</taxon>
        <taxon>environmental samples</taxon>
    </lineage>
</organism>
<evidence type="ECO:0000313" key="1">
    <source>
        <dbReference type="EMBL" id="AKH47218.1"/>
    </source>
</evidence>
<reference evidence="1" key="2">
    <citation type="submission" date="2015-03" db="EMBL/GenBank/DDBJ databases">
        <authorList>
            <person name="Chow C.-E.T."/>
            <person name="Winget D.M."/>
            <person name="White R.A.III."/>
            <person name="Hallam S.J."/>
            <person name="Suttle C.A."/>
        </authorList>
    </citation>
    <scope>NUCLEOTIDE SEQUENCE</scope>
    <source>
        <strain evidence="1">Anoxic2_5</strain>
    </source>
</reference>
<reference evidence="1" key="1">
    <citation type="journal article" date="2015" name="Front. Microbiol.">
        <title>Combining genomic sequencing methods to explore viral diversity and reveal potential virus-host interactions.</title>
        <authorList>
            <person name="Chow C.E."/>
            <person name="Winget D.M."/>
            <person name="White R.A.III."/>
            <person name="Hallam S.J."/>
            <person name="Suttle C.A."/>
        </authorList>
    </citation>
    <scope>NUCLEOTIDE SEQUENCE</scope>
    <source>
        <strain evidence="1">Anoxic2_5</strain>
    </source>
</reference>
<dbReference type="EMBL" id="KR029589">
    <property type="protein sequence ID" value="AKH47218.1"/>
    <property type="molecule type" value="Genomic_DNA"/>
</dbReference>
<accession>A0A0F7L6M9</accession>
<name>A0A0F7L6M9_9VIRU</name>
<sequence length="72" mass="7475">MWSRVLSVGFVRCSGGPVGLFHVVGDKDGEALPHAVSQPASVVRHGLALGEGELVRVHEEGHHGEHGGDVCG</sequence>